<comment type="subcellular location">
    <subcellularLocation>
        <location evidence="1 7">Cell membrane</location>
        <topology evidence="1 7">Multi-pass membrane protein</topology>
    </subcellularLocation>
</comment>
<evidence type="ECO:0000256" key="7">
    <source>
        <dbReference type="RuleBase" id="RU363032"/>
    </source>
</evidence>
<dbReference type="Gene3D" id="1.10.3720.10">
    <property type="entry name" value="MetI-like"/>
    <property type="match status" value="1"/>
</dbReference>
<evidence type="ECO:0000256" key="1">
    <source>
        <dbReference type="ARBA" id="ARBA00004651"/>
    </source>
</evidence>
<evidence type="ECO:0000256" key="4">
    <source>
        <dbReference type="ARBA" id="ARBA00022692"/>
    </source>
</evidence>
<evidence type="ECO:0000313" key="9">
    <source>
        <dbReference type="Proteomes" id="UP000183263"/>
    </source>
</evidence>
<dbReference type="OrthoDB" id="9796361at2"/>
<sequence length="287" mass="30504">MTNTLSAPPPPRLAPREPSVAPVAGSSRDVRRLGLRKSFPFARLSGVFLLLAIWAAGSALGLIDERKLSAPWTVVATTFELISTGVLQQHIVASLARAVTGFAIGVVIGTALAVAAGLTRVGDALIDGPIQLKRAIPTLGLIPLLILWLGIGETFKITIIALGAIVTMYIQTHNSLTSIDNRYVELAEVLGLSRATFIRKVVLPGALPGFFLGLRLSITGAWLTLIVVESINAITGLGKMMFNAQNYGQSDVILVGLFVYGVFGLTSDALLRIAERRALSWRKTLAG</sequence>
<evidence type="ECO:0000256" key="6">
    <source>
        <dbReference type="ARBA" id="ARBA00023136"/>
    </source>
</evidence>
<feature type="transmembrane region" description="Helical" evidence="7">
    <location>
        <begin position="141"/>
        <end position="170"/>
    </location>
</feature>
<dbReference type="CDD" id="cd06261">
    <property type="entry name" value="TM_PBP2"/>
    <property type="match status" value="1"/>
</dbReference>
<keyword evidence="5 7" id="KW-1133">Transmembrane helix</keyword>
<evidence type="ECO:0000313" key="8">
    <source>
        <dbReference type="EMBL" id="SDH24425.1"/>
    </source>
</evidence>
<dbReference type="PANTHER" id="PTHR30151">
    <property type="entry name" value="ALKANE SULFONATE ABC TRANSPORTER-RELATED, MEMBRANE SUBUNIT"/>
    <property type="match status" value="1"/>
</dbReference>
<gene>
    <name evidence="8" type="ORF">SAMN05444695_101541</name>
</gene>
<dbReference type="FunFam" id="1.10.3720.10:FF:000003">
    <property type="entry name" value="Aliphatic sulfonate ABC transporter permease"/>
    <property type="match status" value="1"/>
</dbReference>
<keyword evidence="2 7" id="KW-0813">Transport</keyword>
<dbReference type="InterPro" id="IPR035906">
    <property type="entry name" value="MetI-like_sf"/>
</dbReference>
<evidence type="ECO:0000256" key="5">
    <source>
        <dbReference type="ARBA" id="ARBA00022989"/>
    </source>
</evidence>
<dbReference type="Proteomes" id="UP000183263">
    <property type="component" value="Unassembled WGS sequence"/>
</dbReference>
<keyword evidence="4 7" id="KW-0812">Transmembrane</keyword>
<protein>
    <submittedName>
        <fullName evidence="8">Sulfonate transport system permease protein</fullName>
    </submittedName>
</protein>
<dbReference type="SUPFAM" id="SSF161098">
    <property type="entry name" value="MetI-like"/>
    <property type="match status" value="1"/>
</dbReference>
<dbReference type="AlphaFoldDB" id="A0A1G8ATW2"/>
<dbReference type="GO" id="GO:0005886">
    <property type="term" value="C:plasma membrane"/>
    <property type="evidence" value="ECO:0007669"/>
    <property type="project" value="UniProtKB-SubCell"/>
</dbReference>
<dbReference type="GO" id="GO:0042918">
    <property type="term" value="P:alkanesulfonate transmembrane transport"/>
    <property type="evidence" value="ECO:0007669"/>
    <property type="project" value="UniProtKB-ARBA"/>
</dbReference>
<keyword evidence="9" id="KW-1185">Reference proteome</keyword>
<reference evidence="8 9" key="1">
    <citation type="submission" date="2016-10" db="EMBL/GenBank/DDBJ databases">
        <authorList>
            <person name="de Groot N.N."/>
        </authorList>
    </citation>
    <scope>NUCLEOTIDE SEQUENCE [LARGE SCALE GENOMIC DNA]</scope>
    <source>
        <strain evidence="8 9">DSM 44892</strain>
    </source>
</reference>
<feature type="transmembrane region" description="Helical" evidence="7">
    <location>
        <begin position="209"/>
        <end position="232"/>
    </location>
</feature>
<accession>A0A1G8ATW2</accession>
<dbReference type="EMBL" id="FNDN01000001">
    <property type="protein sequence ID" value="SDH24425.1"/>
    <property type="molecule type" value="Genomic_DNA"/>
</dbReference>
<organism evidence="8 9">
    <name type="scientific">Rhodococcus triatomae</name>
    <dbReference type="NCBI Taxonomy" id="300028"/>
    <lineage>
        <taxon>Bacteria</taxon>
        <taxon>Bacillati</taxon>
        <taxon>Actinomycetota</taxon>
        <taxon>Actinomycetes</taxon>
        <taxon>Mycobacteriales</taxon>
        <taxon>Nocardiaceae</taxon>
        <taxon>Rhodococcus</taxon>
    </lineage>
</organism>
<feature type="transmembrane region" description="Helical" evidence="7">
    <location>
        <begin position="252"/>
        <end position="274"/>
    </location>
</feature>
<dbReference type="RefSeq" id="WP_072736075.1">
    <property type="nucleotide sequence ID" value="NZ_CP048813.1"/>
</dbReference>
<feature type="transmembrane region" description="Helical" evidence="7">
    <location>
        <begin position="69"/>
        <end position="87"/>
    </location>
</feature>
<evidence type="ECO:0000256" key="2">
    <source>
        <dbReference type="ARBA" id="ARBA00022448"/>
    </source>
</evidence>
<dbReference type="Pfam" id="PF00528">
    <property type="entry name" value="BPD_transp_1"/>
    <property type="match status" value="1"/>
</dbReference>
<dbReference type="PANTHER" id="PTHR30151:SF38">
    <property type="entry name" value="ALIPHATIC SULFONATES TRANSPORT PERMEASE PROTEIN SSUC-RELATED"/>
    <property type="match status" value="1"/>
</dbReference>
<comment type="similarity">
    <text evidence="7">Belongs to the binding-protein-dependent transport system permease family.</text>
</comment>
<evidence type="ECO:0000256" key="3">
    <source>
        <dbReference type="ARBA" id="ARBA00022475"/>
    </source>
</evidence>
<feature type="transmembrane region" description="Helical" evidence="7">
    <location>
        <begin position="41"/>
        <end position="63"/>
    </location>
</feature>
<name>A0A1G8ATW2_9NOCA</name>
<dbReference type="PROSITE" id="PS50928">
    <property type="entry name" value="ABC_TM1"/>
    <property type="match status" value="1"/>
</dbReference>
<feature type="transmembrane region" description="Helical" evidence="7">
    <location>
        <begin position="99"/>
        <end position="121"/>
    </location>
</feature>
<dbReference type="InterPro" id="IPR000515">
    <property type="entry name" value="MetI-like"/>
</dbReference>
<keyword evidence="3" id="KW-1003">Cell membrane</keyword>
<proteinExistence type="inferred from homology"/>
<keyword evidence="6 7" id="KW-0472">Membrane</keyword>